<dbReference type="SUPFAM" id="SSF53474">
    <property type="entry name" value="alpha/beta-Hydrolases"/>
    <property type="match status" value="1"/>
</dbReference>
<accession>A0A6A4H2Y1</accession>
<dbReference type="GO" id="GO:0005739">
    <property type="term" value="C:mitochondrion"/>
    <property type="evidence" value="ECO:0007669"/>
    <property type="project" value="TreeGrafter"/>
</dbReference>
<evidence type="ECO:0000313" key="4">
    <source>
        <dbReference type="EMBL" id="KAE9392569.1"/>
    </source>
</evidence>
<evidence type="ECO:0000256" key="1">
    <source>
        <dbReference type="ARBA" id="ARBA00008645"/>
    </source>
</evidence>
<dbReference type="InterPro" id="IPR029058">
    <property type="entry name" value="AB_hydrolase_fold"/>
</dbReference>
<dbReference type="Gene3D" id="3.40.50.1820">
    <property type="entry name" value="alpha/beta hydrolase"/>
    <property type="match status" value="1"/>
</dbReference>
<gene>
    <name evidence="4" type="ORF">BT96DRAFT_924628</name>
</gene>
<keyword evidence="5" id="KW-1185">Reference proteome</keyword>
<keyword evidence="2" id="KW-0378">Hydrolase</keyword>
<reference evidence="4" key="1">
    <citation type="journal article" date="2019" name="Environ. Microbiol.">
        <title>Fungal ecological strategies reflected in gene transcription - a case study of two litter decomposers.</title>
        <authorList>
            <person name="Barbi F."/>
            <person name="Kohler A."/>
            <person name="Barry K."/>
            <person name="Baskaran P."/>
            <person name="Daum C."/>
            <person name="Fauchery L."/>
            <person name="Ihrmark K."/>
            <person name="Kuo A."/>
            <person name="LaButti K."/>
            <person name="Lipzen A."/>
            <person name="Morin E."/>
            <person name="Grigoriev I.V."/>
            <person name="Henrissat B."/>
            <person name="Lindahl B."/>
            <person name="Martin F."/>
        </authorList>
    </citation>
    <scope>NUCLEOTIDE SEQUENCE</scope>
    <source>
        <strain evidence="4">JB14</strain>
    </source>
</reference>
<dbReference type="PANTHER" id="PTHR46118:SF4">
    <property type="entry name" value="PROTEIN ABHD11"/>
    <property type="match status" value="1"/>
</dbReference>
<dbReference type="Pfam" id="PF00561">
    <property type="entry name" value="Abhydrolase_1"/>
    <property type="match status" value="1"/>
</dbReference>
<dbReference type="PANTHER" id="PTHR46118">
    <property type="entry name" value="PROTEIN ABHD11"/>
    <property type="match status" value="1"/>
</dbReference>
<dbReference type="OrthoDB" id="8119704at2759"/>
<dbReference type="AlphaFoldDB" id="A0A6A4H2Y1"/>
<dbReference type="InterPro" id="IPR000073">
    <property type="entry name" value="AB_hydrolase_1"/>
</dbReference>
<name>A0A6A4H2Y1_9AGAR</name>
<evidence type="ECO:0000256" key="2">
    <source>
        <dbReference type="ARBA" id="ARBA00022801"/>
    </source>
</evidence>
<dbReference type="Proteomes" id="UP000799118">
    <property type="component" value="Unassembled WGS sequence"/>
</dbReference>
<feature type="domain" description="AB hydrolase-1" evidence="3">
    <location>
        <begin position="57"/>
        <end position="298"/>
    </location>
</feature>
<proteinExistence type="inferred from homology"/>
<evidence type="ECO:0000259" key="3">
    <source>
        <dbReference type="Pfam" id="PF00561"/>
    </source>
</evidence>
<organism evidence="4 5">
    <name type="scientific">Gymnopus androsaceus JB14</name>
    <dbReference type="NCBI Taxonomy" id="1447944"/>
    <lineage>
        <taxon>Eukaryota</taxon>
        <taxon>Fungi</taxon>
        <taxon>Dikarya</taxon>
        <taxon>Basidiomycota</taxon>
        <taxon>Agaricomycotina</taxon>
        <taxon>Agaricomycetes</taxon>
        <taxon>Agaricomycetidae</taxon>
        <taxon>Agaricales</taxon>
        <taxon>Marasmiineae</taxon>
        <taxon>Omphalotaceae</taxon>
        <taxon>Gymnopus</taxon>
    </lineage>
</organism>
<dbReference type="GO" id="GO:0052689">
    <property type="term" value="F:carboxylic ester hydrolase activity"/>
    <property type="evidence" value="ECO:0007669"/>
    <property type="project" value="TreeGrafter"/>
</dbReference>
<protein>
    <submittedName>
        <fullName evidence="4">Alpha/beta-hydrolase</fullName>
    </submittedName>
</protein>
<comment type="similarity">
    <text evidence="1">Belongs to the AB hydrolase superfamily.</text>
</comment>
<evidence type="ECO:0000313" key="5">
    <source>
        <dbReference type="Proteomes" id="UP000799118"/>
    </source>
</evidence>
<dbReference type="EMBL" id="ML769592">
    <property type="protein sequence ID" value="KAE9392569.1"/>
    <property type="molecule type" value="Genomic_DNA"/>
</dbReference>
<sequence length="313" mass="35689">MHSNLLLRSRPSCFTRQNLYRSFISRPRYYSSDNQVKPVDLEFLEQIPENGNRTEGALVILHGLFGSKRNWSSLSKAFSRDLDIPVYALDLRNHGTSPHALPMTYSAMAADVLHFIQQRNLSKISLLGHSMGGKVVMALALNPSLPHSVLHNLIVADIAPIRASLSGEFLSYIEAMKRVESMKLRTRKEALEVLAEYEKDPNVVLFLLTNIITPHTSDPEHDYIRFRIPLETMSDAIQEIGSFPYAPGETRWDGRTLFVKGEKSKFINHHYIQTMKDFFPNMKLDTLDAGHWVHGERPNEFKKLVEAFIATEP</sequence>